<dbReference type="PANTHER" id="PTHR31066">
    <property type="entry name" value="OS05G0427100 PROTEIN-RELATED"/>
    <property type="match status" value="1"/>
</dbReference>
<dbReference type="SUPFAM" id="SSF54277">
    <property type="entry name" value="CAD &amp; PB1 domains"/>
    <property type="match status" value="1"/>
</dbReference>
<dbReference type="AlphaFoldDB" id="A0AAV3QKH6"/>
<proteinExistence type="predicted"/>
<feature type="region of interest" description="Disordered" evidence="1">
    <location>
        <begin position="236"/>
        <end position="263"/>
    </location>
</feature>
<dbReference type="InterPro" id="IPR000270">
    <property type="entry name" value="PB1_dom"/>
</dbReference>
<dbReference type="Proteomes" id="UP001454036">
    <property type="component" value="Unassembled WGS sequence"/>
</dbReference>
<protein>
    <recommendedName>
        <fullName evidence="2">PB1 domain-containing protein</fullName>
    </recommendedName>
</protein>
<evidence type="ECO:0000256" key="1">
    <source>
        <dbReference type="SAM" id="MobiDB-lite"/>
    </source>
</evidence>
<dbReference type="SMART" id="SM00666">
    <property type="entry name" value="PB1"/>
    <property type="match status" value="1"/>
</dbReference>
<evidence type="ECO:0000313" key="3">
    <source>
        <dbReference type="EMBL" id="GAA0163532.1"/>
    </source>
</evidence>
<dbReference type="InterPro" id="IPR053198">
    <property type="entry name" value="Gynoecium_Dev_Regulator"/>
</dbReference>
<dbReference type="Gene3D" id="3.10.20.90">
    <property type="entry name" value="Phosphatidylinositol 3-kinase Catalytic Subunit, Chain A, domain 1"/>
    <property type="match status" value="1"/>
</dbReference>
<feature type="region of interest" description="Disordered" evidence="1">
    <location>
        <begin position="1"/>
        <end position="33"/>
    </location>
</feature>
<dbReference type="PANTHER" id="PTHR31066:SF85">
    <property type="entry name" value="OS02G0809100 PROTEIN"/>
    <property type="match status" value="1"/>
</dbReference>
<dbReference type="CDD" id="cd06410">
    <property type="entry name" value="PB1_UP2"/>
    <property type="match status" value="1"/>
</dbReference>
<feature type="domain" description="PB1" evidence="2">
    <location>
        <begin position="56"/>
        <end position="146"/>
    </location>
</feature>
<gene>
    <name evidence="3" type="ORF">LIER_39614</name>
</gene>
<evidence type="ECO:0000259" key="2">
    <source>
        <dbReference type="SMART" id="SM00666"/>
    </source>
</evidence>
<feature type="compositionally biased region" description="Polar residues" evidence="1">
    <location>
        <begin position="1"/>
        <end position="19"/>
    </location>
</feature>
<dbReference type="EMBL" id="BAABME010021532">
    <property type="protein sequence ID" value="GAA0163532.1"/>
    <property type="molecule type" value="Genomic_DNA"/>
</dbReference>
<reference evidence="3 4" key="1">
    <citation type="submission" date="2024-01" db="EMBL/GenBank/DDBJ databases">
        <title>The complete chloroplast genome sequence of Lithospermum erythrorhizon: insights into the phylogenetic relationship among Boraginaceae species and the maternal lineages of purple gromwells.</title>
        <authorList>
            <person name="Okada T."/>
            <person name="Watanabe K."/>
        </authorList>
    </citation>
    <scope>NUCLEOTIDE SEQUENCE [LARGE SCALE GENOMIC DNA]</scope>
</reference>
<name>A0AAV3QKH6_LITER</name>
<dbReference type="Pfam" id="PF00564">
    <property type="entry name" value="PB1"/>
    <property type="match status" value="1"/>
</dbReference>
<evidence type="ECO:0000313" key="4">
    <source>
        <dbReference type="Proteomes" id="UP001454036"/>
    </source>
</evidence>
<sequence length="437" mass="47576">MDTYSYTPSYPDSATSTPHSLEPAFENNPPPWGVEEQQTHKVKFMCSYGGKILPKPHDHQLSYIGGDTKIISIERNVKFELLSHKLASLCDEYEGVLIKYQLPDEDLDALISVTNDDDLENMLHEYDRLCKASNRPARLRLFLFPPSGGGADAISGGVTSAPVTQPKNNDKVVDFFGLEKELVAAPPVKQPHEEEVKIPAVVSDQILKHIEDLQRLKLEEQQGLLYRTKSDDGIGRERFSRPTVTGTGIAHSGSRPEKALPGGGRVYQTTSLGREQPVFMLSQPAPMMRPEPEFLYKGGEGADTNVSQGYYAVQRMPRPQPLPMQSVAVAPPVIQPQGPPNVGPLRYTEGISMVRNPSTEGISMMRPSSGVQYPNMVYDNMVGRQVYYNGPQGGQVMAGPPRTQAVSAPQYQPIAAGMLYAGGGAAAVPKATQGGSG</sequence>
<keyword evidence="4" id="KW-1185">Reference proteome</keyword>
<accession>A0AAV3QKH6</accession>
<comment type="caution">
    <text evidence="3">The sequence shown here is derived from an EMBL/GenBank/DDBJ whole genome shotgun (WGS) entry which is preliminary data.</text>
</comment>
<dbReference type="FunFam" id="3.10.20.90:FF:000058">
    <property type="entry name" value="Octicosapeptide/phox/Bem1p domain kinase superfamily protein"/>
    <property type="match status" value="1"/>
</dbReference>
<organism evidence="3 4">
    <name type="scientific">Lithospermum erythrorhizon</name>
    <name type="common">Purple gromwell</name>
    <name type="synonym">Lithospermum officinale var. erythrorhizon</name>
    <dbReference type="NCBI Taxonomy" id="34254"/>
    <lineage>
        <taxon>Eukaryota</taxon>
        <taxon>Viridiplantae</taxon>
        <taxon>Streptophyta</taxon>
        <taxon>Embryophyta</taxon>
        <taxon>Tracheophyta</taxon>
        <taxon>Spermatophyta</taxon>
        <taxon>Magnoliopsida</taxon>
        <taxon>eudicotyledons</taxon>
        <taxon>Gunneridae</taxon>
        <taxon>Pentapetalae</taxon>
        <taxon>asterids</taxon>
        <taxon>lamiids</taxon>
        <taxon>Boraginales</taxon>
        <taxon>Boraginaceae</taxon>
        <taxon>Boraginoideae</taxon>
        <taxon>Lithospermeae</taxon>
        <taxon>Lithospermum</taxon>
    </lineage>
</organism>